<feature type="region of interest" description="Disordered" evidence="1">
    <location>
        <begin position="283"/>
        <end position="306"/>
    </location>
</feature>
<protein>
    <recommendedName>
        <fullName evidence="2">Major tropism determinant N-terminal domain-containing protein</fullName>
    </recommendedName>
</protein>
<dbReference type="PATRIC" id="fig|742738.3.peg.4080"/>
<accession>A0A096CCQ5</accession>
<dbReference type="eggNOG" id="COG5301">
    <property type="taxonomic scope" value="Bacteria"/>
</dbReference>
<evidence type="ECO:0000256" key="1">
    <source>
        <dbReference type="SAM" id="MobiDB-lite"/>
    </source>
</evidence>
<proteinExistence type="predicted"/>
<dbReference type="EMBL" id="ADLO01000122">
    <property type="protein sequence ID" value="KGF52692.1"/>
    <property type="molecule type" value="Genomic_DNA"/>
</dbReference>
<evidence type="ECO:0000313" key="3">
    <source>
        <dbReference type="EMBL" id="KGF52692.1"/>
    </source>
</evidence>
<keyword evidence="4" id="KW-1185">Reference proteome</keyword>
<evidence type="ECO:0000259" key="2">
    <source>
        <dbReference type="Pfam" id="PF18454"/>
    </source>
</evidence>
<gene>
    <name evidence="3" type="ORF">HMPREF9460_03963</name>
</gene>
<comment type="caution">
    <text evidence="3">The sequence shown here is derived from an EMBL/GenBank/DDBJ whole genome shotgun (WGS) entry which is preliminary data.</text>
</comment>
<dbReference type="HOGENOM" id="CLU_786876_0_0_9"/>
<reference evidence="3 4" key="1">
    <citation type="submission" date="2011-08" db="EMBL/GenBank/DDBJ databases">
        <title>The Genome Sequence of Clostridium orbiscindens 1_3_50AFAA.</title>
        <authorList>
            <consortium name="The Broad Institute Genome Sequencing Platform"/>
            <person name="Earl A."/>
            <person name="Ward D."/>
            <person name="Feldgarden M."/>
            <person name="Gevers D."/>
            <person name="Daigneault M."/>
            <person name="Strauss J."/>
            <person name="Allen-Vercoe E."/>
            <person name="Young S.K."/>
            <person name="Zeng Q."/>
            <person name="Gargeya S."/>
            <person name="Fitzgerald M."/>
            <person name="Haas B."/>
            <person name="Abouelleil A."/>
            <person name="Alvarado L."/>
            <person name="Arachchi H.M."/>
            <person name="Berlin A."/>
            <person name="Brown A."/>
            <person name="Chapman S.B."/>
            <person name="Chen Z."/>
            <person name="Dunbar C."/>
            <person name="Freedman E."/>
            <person name="Gearin G."/>
            <person name="Gellesch M."/>
            <person name="Goldberg J."/>
            <person name="Griggs A."/>
            <person name="Gujja S."/>
            <person name="Heiman D."/>
            <person name="Howarth C."/>
            <person name="Larson L."/>
            <person name="Lui A."/>
            <person name="MacDonald P.J.P."/>
            <person name="Montmayeur A."/>
            <person name="Murphy C."/>
            <person name="Neiman D."/>
            <person name="Pearson M."/>
            <person name="Priest M."/>
            <person name="Roberts A."/>
            <person name="Saif S."/>
            <person name="Shea T."/>
            <person name="Shenoy N."/>
            <person name="Sisk P."/>
            <person name="Stolte C."/>
            <person name="Sykes S."/>
            <person name="Wortman J."/>
            <person name="Nusbaum C."/>
            <person name="Birren B."/>
        </authorList>
    </citation>
    <scope>NUCLEOTIDE SEQUENCE [LARGE SCALE GENOMIC DNA]</scope>
    <source>
        <strain evidence="3 4">1_3_50AFAA</strain>
    </source>
</reference>
<dbReference type="Proteomes" id="UP000029585">
    <property type="component" value="Unassembled WGS sequence"/>
</dbReference>
<feature type="compositionally biased region" description="Basic and acidic residues" evidence="1">
    <location>
        <begin position="283"/>
        <end position="293"/>
    </location>
</feature>
<feature type="domain" description="Major tropism determinant N-terminal" evidence="2">
    <location>
        <begin position="6"/>
        <end position="38"/>
    </location>
</feature>
<dbReference type="Pfam" id="PF18454">
    <property type="entry name" value="Mtd_N"/>
    <property type="match status" value="1"/>
</dbReference>
<sequence>MNMAKIQIKRGLQEAVARLELAEGELAVALDTGNVYVGTTSGKVNINPTGGTADTAERLKTPRAFSAAGDATAEAVNFDGSADVRLQLVLAALSGLKAGTYTKVTVNTKGQVTAGQMLEVSDIPSIPSSKVTGLGTAAAANTGAEEGNVPVVQAGGKLLASLLPDLSGTYVPVTTTINGKPLSGNVTLAAGDVGAVPAAEKGAANGVATLGSDGKVPAAQLPSYVDDVLEFENRAAFPEEGEDGKIYVAEDTNLTYRWSGTQYVEISPSLALGETSSTAYPGDKGKAAYDHSQIKTGNPHGTTAADVGAAPAAHTGVAASASQLGHVKPGTEFKVGGDGSLSLSTVDGGTFE</sequence>
<dbReference type="InterPro" id="IPR041352">
    <property type="entry name" value="Mtd_N"/>
</dbReference>
<dbReference type="eggNOG" id="COG4675">
    <property type="taxonomic scope" value="Bacteria"/>
</dbReference>
<organism evidence="3 4">
    <name type="scientific">Flavonifractor plautii 1_3_50AFAA</name>
    <dbReference type="NCBI Taxonomy" id="742738"/>
    <lineage>
        <taxon>Bacteria</taxon>
        <taxon>Bacillati</taxon>
        <taxon>Bacillota</taxon>
        <taxon>Clostridia</taxon>
        <taxon>Eubacteriales</taxon>
        <taxon>Oscillospiraceae</taxon>
        <taxon>Flavonifractor</taxon>
    </lineage>
</organism>
<name>A0A096CCQ5_FLAPL</name>
<evidence type="ECO:0000313" key="4">
    <source>
        <dbReference type="Proteomes" id="UP000029585"/>
    </source>
</evidence>
<dbReference type="AlphaFoldDB" id="A0A096CCQ5"/>